<dbReference type="Proteomes" id="UP000542342">
    <property type="component" value="Unassembled WGS sequence"/>
</dbReference>
<protein>
    <submittedName>
        <fullName evidence="2">Uncharacterized protein</fullName>
    </submittedName>
</protein>
<dbReference type="AlphaFoldDB" id="A0A7V9ACP4"/>
<gene>
    <name evidence="2" type="ORF">H0921_14690</name>
</gene>
<sequence>MEAPKPVPHQAVARPPHEAGSVQHGPAWKVMVPLWKVRVPLSPLRKVQVFLPPPKHIGPWTVLEKGQEPLLGAAARGRRGEKNRDPPDGLIHRSHRSVPFPEPQQFHYPP</sequence>
<proteinExistence type="predicted"/>
<name>A0A7V9ACP4_9BACT</name>
<evidence type="ECO:0000313" key="3">
    <source>
        <dbReference type="Proteomes" id="UP000542342"/>
    </source>
</evidence>
<organism evidence="2 3">
    <name type="scientific">Thermogemmata fonticola</name>
    <dbReference type="NCBI Taxonomy" id="2755323"/>
    <lineage>
        <taxon>Bacteria</taxon>
        <taxon>Pseudomonadati</taxon>
        <taxon>Planctomycetota</taxon>
        <taxon>Planctomycetia</taxon>
        <taxon>Gemmatales</taxon>
        <taxon>Gemmataceae</taxon>
        <taxon>Thermogemmata</taxon>
    </lineage>
</organism>
<evidence type="ECO:0000256" key="1">
    <source>
        <dbReference type="SAM" id="MobiDB-lite"/>
    </source>
</evidence>
<feature type="region of interest" description="Disordered" evidence="1">
    <location>
        <begin position="64"/>
        <end position="110"/>
    </location>
</feature>
<evidence type="ECO:0000313" key="2">
    <source>
        <dbReference type="EMBL" id="MBA2227403.1"/>
    </source>
</evidence>
<dbReference type="EMBL" id="JACEFB010000014">
    <property type="protein sequence ID" value="MBA2227403.1"/>
    <property type="molecule type" value="Genomic_DNA"/>
</dbReference>
<dbReference type="RefSeq" id="WP_194539271.1">
    <property type="nucleotide sequence ID" value="NZ_JACEFB010000014.1"/>
</dbReference>
<feature type="compositionally biased region" description="Basic and acidic residues" evidence="1">
    <location>
        <begin position="78"/>
        <end position="91"/>
    </location>
</feature>
<accession>A0A7V9ACP4</accession>
<feature type="region of interest" description="Disordered" evidence="1">
    <location>
        <begin position="1"/>
        <end position="23"/>
    </location>
</feature>
<keyword evidence="3" id="KW-1185">Reference proteome</keyword>
<reference evidence="2 3" key="1">
    <citation type="submission" date="2020-07" db="EMBL/GenBank/DDBJ databases">
        <title>Thermogemmata thermophila gen. nov., sp. nov., a novel moderate thermophilic planctomycete from a Kamchatka hot spring.</title>
        <authorList>
            <person name="Elcheninov A.G."/>
            <person name="Podosokorskaya O.A."/>
            <person name="Kovaleva O.L."/>
            <person name="Novikov A."/>
            <person name="Bonch-Osmolovskaya E.A."/>
            <person name="Toshchakov S.V."/>
            <person name="Kublanov I.V."/>
        </authorList>
    </citation>
    <scope>NUCLEOTIDE SEQUENCE [LARGE SCALE GENOMIC DNA]</scope>
    <source>
        <strain evidence="2 3">2918</strain>
    </source>
</reference>
<comment type="caution">
    <text evidence="2">The sequence shown here is derived from an EMBL/GenBank/DDBJ whole genome shotgun (WGS) entry which is preliminary data.</text>
</comment>